<keyword evidence="5 7" id="KW-0255">Endonuclease</keyword>
<dbReference type="InterPro" id="IPR002738">
    <property type="entry name" value="RNase_P_p30"/>
</dbReference>
<sequence length="241" mass="26133">MAERSFYDLSIHSVPDGKNTVQELVSMAKHLGFAGIGLSNHSTAEGLLKSDGIEGFDIFRTVEIVASNPSKLHGLVGKYRNNVDVLAVHGGDEGINRAALENSNVDVLLHPSTPKGSGLNHVLAKSASENNVAIAFDIDSLIMSRGGRRVHSLSHFRDYLALSRKYDVPMLLTSNASSIFGLRAPREIIALAVLFGMEKDEAIMALSETPLGIVQNKRHDKNYVCEGVEILEPSLSVQEDE</sequence>
<evidence type="ECO:0000313" key="8">
    <source>
        <dbReference type="EMBL" id="MCM1986187.1"/>
    </source>
</evidence>
<dbReference type="HAMAP" id="MF_00756">
    <property type="entry name" value="RNase_P_3"/>
    <property type="match status" value="1"/>
</dbReference>
<evidence type="ECO:0000256" key="3">
    <source>
        <dbReference type="ARBA" id="ARBA00022694"/>
    </source>
</evidence>
<evidence type="ECO:0000256" key="5">
    <source>
        <dbReference type="ARBA" id="ARBA00022759"/>
    </source>
</evidence>
<comment type="subcellular location">
    <subcellularLocation>
        <location evidence="7">Cytoplasm</location>
    </subcellularLocation>
</comment>
<dbReference type="Gene3D" id="3.20.20.140">
    <property type="entry name" value="Metal-dependent hydrolases"/>
    <property type="match status" value="1"/>
</dbReference>
<dbReference type="PANTHER" id="PTHR13031:SF0">
    <property type="entry name" value="RIBONUCLEASE P PROTEIN SUBUNIT P30"/>
    <property type="match status" value="1"/>
</dbReference>
<dbReference type="RefSeq" id="WP_250867554.1">
    <property type="nucleotide sequence ID" value="NZ_JAGSOI010000010.1"/>
</dbReference>
<dbReference type="EMBL" id="JAGSOI010000010">
    <property type="protein sequence ID" value="MCM1986187.1"/>
    <property type="molecule type" value="Genomic_DNA"/>
</dbReference>
<dbReference type="SUPFAM" id="SSF89550">
    <property type="entry name" value="PHP domain-like"/>
    <property type="match status" value="1"/>
</dbReference>
<keyword evidence="6 7" id="KW-0378">Hydrolase</keyword>
<reference evidence="8" key="2">
    <citation type="submission" date="2021-04" db="EMBL/GenBank/DDBJ databases">
        <authorList>
            <person name="Dong X."/>
        </authorList>
    </citation>
    <scope>NUCLEOTIDE SEQUENCE</scope>
    <source>
        <strain evidence="8">LLY</strain>
    </source>
</reference>
<reference evidence="8" key="1">
    <citation type="journal article" date="2021" name="mSystems">
        <title>Bacteria and Archaea Synergistically Convert Glycine Betaine to Biogenic Methane in the Formosa Cold Seep of the South China Sea.</title>
        <authorList>
            <person name="Li L."/>
            <person name="Zhang W."/>
            <person name="Zhang S."/>
            <person name="Song L."/>
            <person name="Sun Q."/>
            <person name="Zhang H."/>
            <person name="Xiang H."/>
            <person name="Dong X."/>
        </authorList>
    </citation>
    <scope>NUCLEOTIDE SEQUENCE</scope>
    <source>
        <strain evidence="8">LLY</strain>
    </source>
</reference>
<comment type="subunit">
    <text evidence="7">Consists of a catalytic RNA component and at least 4-5 protein subunits.</text>
</comment>
<accession>A0A9E5DAS9</accession>
<dbReference type="Proteomes" id="UP001056766">
    <property type="component" value="Unassembled WGS sequence"/>
</dbReference>
<comment type="caution">
    <text evidence="8">The sequence shown here is derived from an EMBL/GenBank/DDBJ whole genome shotgun (WGS) entry which is preliminary data.</text>
</comment>
<dbReference type="PANTHER" id="PTHR13031">
    <property type="entry name" value="RIBONUCLEASE P SUBUNIT P30"/>
    <property type="match status" value="1"/>
</dbReference>
<protein>
    <recommendedName>
        <fullName evidence="7">Ribonuclease P protein component 3</fullName>
        <shortName evidence="7">RNase P component 3</shortName>
        <ecNumber evidence="7">3.1.26.5</ecNumber>
    </recommendedName>
    <alternativeName>
        <fullName evidence="7">Rpp30</fullName>
    </alternativeName>
</protein>
<keyword evidence="3 7" id="KW-0819">tRNA processing</keyword>
<gene>
    <name evidence="7" type="primary">rnp3</name>
    <name evidence="8" type="ORF">KDK67_04065</name>
</gene>
<dbReference type="GO" id="GO:0030677">
    <property type="term" value="C:ribonuclease P complex"/>
    <property type="evidence" value="ECO:0007669"/>
    <property type="project" value="UniProtKB-UniRule"/>
</dbReference>
<evidence type="ECO:0000256" key="4">
    <source>
        <dbReference type="ARBA" id="ARBA00022722"/>
    </source>
</evidence>
<evidence type="ECO:0000313" key="9">
    <source>
        <dbReference type="Proteomes" id="UP001056766"/>
    </source>
</evidence>
<dbReference type="AlphaFoldDB" id="A0A9E5DAS9"/>
<organism evidence="8 9">
    <name type="scientific">Methanococcoides seepicolus</name>
    <dbReference type="NCBI Taxonomy" id="2828780"/>
    <lineage>
        <taxon>Archaea</taxon>
        <taxon>Methanobacteriati</taxon>
        <taxon>Methanobacteriota</taxon>
        <taxon>Stenosarchaea group</taxon>
        <taxon>Methanomicrobia</taxon>
        <taxon>Methanosarcinales</taxon>
        <taxon>Methanosarcinaceae</taxon>
        <taxon>Methanococcoides</taxon>
    </lineage>
</organism>
<keyword evidence="4 7" id="KW-0540">Nuclease</keyword>
<comment type="function">
    <text evidence="7">Part of ribonuclease P, a protein complex that generates mature tRNA molecules by cleaving their 5'-ends.</text>
</comment>
<evidence type="ECO:0000256" key="1">
    <source>
        <dbReference type="ARBA" id="ARBA00007331"/>
    </source>
</evidence>
<dbReference type="NCBIfam" id="NF046111">
    <property type="entry name" value="RNaseP3Mthb"/>
    <property type="match status" value="1"/>
</dbReference>
<name>A0A9E5DAS9_9EURY</name>
<evidence type="ECO:0000256" key="2">
    <source>
        <dbReference type="ARBA" id="ARBA00022490"/>
    </source>
</evidence>
<evidence type="ECO:0000256" key="7">
    <source>
        <dbReference type="HAMAP-Rule" id="MF_00756"/>
    </source>
</evidence>
<comment type="similarity">
    <text evidence="1 7">Belongs to the eukaryotic/archaeal RNase P protein component 3 family.</text>
</comment>
<evidence type="ECO:0000256" key="6">
    <source>
        <dbReference type="ARBA" id="ARBA00022801"/>
    </source>
</evidence>
<dbReference type="InterPro" id="IPR023539">
    <property type="entry name" value="RNase_P_comp-3_arc"/>
</dbReference>
<dbReference type="GO" id="GO:0004526">
    <property type="term" value="F:ribonuclease P activity"/>
    <property type="evidence" value="ECO:0007669"/>
    <property type="project" value="UniProtKB-UniRule"/>
</dbReference>
<dbReference type="GO" id="GO:0003723">
    <property type="term" value="F:RNA binding"/>
    <property type="evidence" value="ECO:0007669"/>
    <property type="project" value="TreeGrafter"/>
</dbReference>
<keyword evidence="9" id="KW-1185">Reference proteome</keyword>
<keyword evidence="2 7" id="KW-0963">Cytoplasm</keyword>
<dbReference type="InterPro" id="IPR016195">
    <property type="entry name" value="Pol/histidinol_Pase-like"/>
</dbReference>
<dbReference type="Pfam" id="PF01876">
    <property type="entry name" value="RNase_P_p30"/>
    <property type="match status" value="1"/>
</dbReference>
<dbReference type="EC" id="3.1.26.5" evidence="7"/>
<dbReference type="GO" id="GO:0005737">
    <property type="term" value="C:cytoplasm"/>
    <property type="evidence" value="ECO:0007669"/>
    <property type="project" value="UniProtKB-SubCell"/>
</dbReference>
<dbReference type="GO" id="GO:0001682">
    <property type="term" value="P:tRNA 5'-leader removal"/>
    <property type="evidence" value="ECO:0007669"/>
    <property type="project" value="UniProtKB-UniRule"/>
</dbReference>
<proteinExistence type="inferred from homology"/>
<comment type="catalytic activity">
    <reaction evidence="7">
        <text>Endonucleolytic cleavage of RNA, removing 5'-extranucleotides from tRNA precursor.</text>
        <dbReference type="EC" id="3.1.26.5"/>
    </reaction>
</comment>